<dbReference type="AlphaFoldDB" id="A0AAN7YCI3"/>
<gene>
    <name evidence="2" type="ORF">LTR62_008627</name>
</gene>
<protein>
    <submittedName>
        <fullName evidence="2">Uncharacterized protein</fullName>
    </submittedName>
</protein>
<evidence type="ECO:0000256" key="1">
    <source>
        <dbReference type="SAM" id="SignalP"/>
    </source>
</evidence>
<sequence length="213" mass="23589">MAVLHTLFLALLAAMVSAIDPPTVETYPIQHFGPVPSPSTCFNQGPGVLHAWMDVLANTFCDQINNWEFDFVKNNTATAIWTDANFPYNAFYMVFRESWQYYPPTSCLLQVGLGPGVEDALTMDSGSCKEAFGILINGCNTNALDGKQGGQLVLGQSTGQFWGTDEMYYTFDANYLGQPANEYYCPYDSKDMGILDRTSYIQAVNENAMAQED</sequence>
<proteinExistence type="predicted"/>
<name>A0AAN7YCI3_9PEZI</name>
<organism evidence="2 3">
    <name type="scientific">Meristemomyces frigidus</name>
    <dbReference type="NCBI Taxonomy" id="1508187"/>
    <lineage>
        <taxon>Eukaryota</taxon>
        <taxon>Fungi</taxon>
        <taxon>Dikarya</taxon>
        <taxon>Ascomycota</taxon>
        <taxon>Pezizomycotina</taxon>
        <taxon>Dothideomycetes</taxon>
        <taxon>Dothideomycetidae</taxon>
        <taxon>Mycosphaerellales</taxon>
        <taxon>Teratosphaeriaceae</taxon>
        <taxon>Meristemomyces</taxon>
    </lineage>
</organism>
<dbReference type="Proteomes" id="UP001310890">
    <property type="component" value="Unassembled WGS sequence"/>
</dbReference>
<evidence type="ECO:0000313" key="2">
    <source>
        <dbReference type="EMBL" id="KAK5108243.1"/>
    </source>
</evidence>
<feature type="signal peptide" evidence="1">
    <location>
        <begin position="1"/>
        <end position="18"/>
    </location>
</feature>
<accession>A0AAN7YCI3</accession>
<comment type="caution">
    <text evidence="2">The sequence shown here is derived from an EMBL/GenBank/DDBJ whole genome shotgun (WGS) entry which is preliminary data.</text>
</comment>
<feature type="chain" id="PRO_5042938662" evidence="1">
    <location>
        <begin position="19"/>
        <end position="213"/>
    </location>
</feature>
<reference evidence="2" key="1">
    <citation type="submission" date="2023-08" db="EMBL/GenBank/DDBJ databases">
        <title>Black Yeasts Isolated from many extreme environments.</title>
        <authorList>
            <person name="Coleine C."/>
            <person name="Stajich J.E."/>
            <person name="Selbmann L."/>
        </authorList>
    </citation>
    <scope>NUCLEOTIDE SEQUENCE</scope>
    <source>
        <strain evidence="2">CCFEE 5401</strain>
    </source>
</reference>
<keyword evidence="1" id="KW-0732">Signal</keyword>
<evidence type="ECO:0000313" key="3">
    <source>
        <dbReference type="Proteomes" id="UP001310890"/>
    </source>
</evidence>
<dbReference type="EMBL" id="JAVRRL010000091">
    <property type="protein sequence ID" value="KAK5108243.1"/>
    <property type="molecule type" value="Genomic_DNA"/>
</dbReference>